<dbReference type="Proteomes" id="UP000644507">
    <property type="component" value="Unassembled WGS sequence"/>
</dbReference>
<evidence type="ECO:0000313" key="4">
    <source>
        <dbReference type="Proteomes" id="UP000644507"/>
    </source>
</evidence>
<evidence type="ECO:0000256" key="1">
    <source>
        <dbReference type="SAM" id="SignalP"/>
    </source>
</evidence>
<protein>
    <recommendedName>
        <fullName evidence="2">Xylose isomerase-like TIM barrel domain-containing protein</fullName>
    </recommendedName>
</protein>
<dbReference type="Pfam" id="PF01261">
    <property type="entry name" value="AP_endonuc_2"/>
    <property type="match status" value="1"/>
</dbReference>
<dbReference type="PANTHER" id="PTHR12110">
    <property type="entry name" value="HYDROXYPYRUVATE ISOMERASE"/>
    <property type="match status" value="1"/>
</dbReference>
<reference evidence="3" key="1">
    <citation type="journal article" date="2014" name="Int. J. Syst. Evol. Microbiol.">
        <title>Complete genome sequence of Corynebacterium casei LMG S-19264T (=DSM 44701T), isolated from a smear-ripened cheese.</title>
        <authorList>
            <consortium name="US DOE Joint Genome Institute (JGI-PGF)"/>
            <person name="Walter F."/>
            <person name="Albersmeier A."/>
            <person name="Kalinowski J."/>
            <person name="Ruckert C."/>
        </authorList>
    </citation>
    <scope>NUCLEOTIDE SEQUENCE</scope>
    <source>
        <strain evidence="3">KCTC 12988</strain>
    </source>
</reference>
<feature type="signal peptide" evidence="1">
    <location>
        <begin position="1"/>
        <end position="20"/>
    </location>
</feature>
<dbReference type="Gene3D" id="3.20.20.150">
    <property type="entry name" value="Divalent-metal-dependent TIM barrel enzymes"/>
    <property type="match status" value="1"/>
</dbReference>
<name>A0A918TH54_9BACT</name>
<sequence length="264" mass="29092">MKIHCLLLSLFLSLFSPAWGKEEFAPEFYAFFNGLPELSHQKEAELLKELGYDGISQIYGRDEGLAERVEVYEKAGLKVLSVYMPATDEPVKPQAVQPLANGGFIELTVKKKSPEIVDSLRKTAAMAAELNIKVALYPHFGDDIATMDQALALVEEVNHPNLGVMFNLCHFMRSESIDDLEAAIEKAGPRLFSVSTNGADLDGKDWATLIRSLDQGTFPQERLLNALEKIGYTGPVGLQCYNVPGDKKASLQASIKAWRELTGS</sequence>
<dbReference type="AlphaFoldDB" id="A0A918TH54"/>
<evidence type="ECO:0000313" key="3">
    <source>
        <dbReference type="EMBL" id="GHC46195.1"/>
    </source>
</evidence>
<feature type="domain" description="Xylose isomerase-like TIM barrel" evidence="2">
    <location>
        <begin position="115"/>
        <end position="260"/>
    </location>
</feature>
<dbReference type="EMBL" id="BMXI01000003">
    <property type="protein sequence ID" value="GHC46195.1"/>
    <property type="molecule type" value="Genomic_DNA"/>
</dbReference>
<organism evidence="3 4">
    <name type="scientific">Roseibacillus persicicus</name>
    <dbReference type="NCBI Taxonomy" id="454148"/>
    <lineage>
        <taxon>Bacteria</taxon>
        <taxon>Pseudomonadati</taxon>
        <taxon>Verrucomicrobiota</taxon>
        <taxon>Verrucomicrobiia</taxon>
        <taxon>Verrucomicrobiales</taxon>
        <taxon>Verrucomicrobiaceae</taxon>
        <taxon>Roseibacillus</taxon>
    </lineage>
</organism>
<gene>
    <name evidence="3" type="ORF">GCM10007100_09680</name>
</gene>
<feature type="chain" id="PRO_5037564421" description="Xylose isomerase-like TIM barrel domain-containing protein" evidence="1">
    <location>
        <begin position="21"/>
        <end position="264"/>
    </location>
</feature>
<reference evidence="3" key="2">
    <citation type="submission" date="2020-09" db="EMBL/GenBank/DDBJ databases">
        <authorList>
            <person name="Sun Q."/>
            <person name="Kim S."/>
        </authorList>
    </citation>
    <scope>NUCLEOTIDE SEQUENCE</scope>
    <source>
        <strain evidence="3">KCTC 12988</strain>
    </source>
</reference>
<keyword evidence="4" id="KW-1185">Reference proteome</keyword>
<dbReference type="InterPro" id="IPR050312">
    <property type="entry name" value="IolE/XylAMocC-like"/>
</dbReference>
<comment type="caution">
    <text evidence="3">The sequence shown here is derived from an EMBL/GenBank/DDBJ whole genome shotgun (WGS) entry which is preliminary data.</text>
</comment>
<proteinExistence type="predicted"/>
<evidence type="ECO:0000259" key="2">
    <source>
        <dbReference type="Pfam" id="PF01261"/>
    </source>
</evidence>
<keyword evidence="1" id="KW-0732">Signal</keyword>
<accession>A0A918TH54</accession>
<dbReference type="SUPFAM" id="SSF51658">
    <property type="entry name" value="Xylose isomerase-like"/>
    <property type="match status" value="1"/>
</dbReference>
<dbReference type="InterPro" id="IPR036237">
    <property type="entry name" value="Xyl_isomerase-like_sf"/>
</dbReference>
<dbReference type="RefSeq" id="WP_189567851.1">
    <property type="nucleotide sequence ID" value="NZ_BMXI01000003.1"/>
</dbReference>
<dbReference type="InterPro" id="IPR013022">
    <property type="entry name" value="Xyl_isomerase-like_TIM-brl"/>
</dbReference>